<dbReference type="EMBL" id="CP091092">
    <property type="protein sequence ID" value="WFN36411.1"/>
    <property type="molecule type" value="Genomic_DNA"/>
</dbReference>
<reference evidence="1" key="1">
    <citation type="submission" date="2022-01" db="EMBL/GenBank/DDBJ databases">
        <title>Complete genome of Methanomicrobium antiquum DSM 21220.</title>
        <authorList>
            <person name="Chen S.-C."/>
            <person name="You Y.-T."/>
            <person name="Zhou Y.-Z."/>
            <person name="Lai M.-C."/>
        </authorList>
    </citation>
    <scope>NUCLEOTIDE SEQUENCE</scope>
    <source>
        <strain evidence="1">DSM 21220</strain>
    </source>
</reference>
<dbReference type="RefSeq" id="WP_278099247.1">
    <property type="nucleotide sequence ID" value="NZ_CP091092.1"/>
</dbReference>
<evidence type="ECO:0000313" key="1">
    <source>
        <dbReference type="EMBL" id="WFN36411.1"/>
    </source>
</evidence>
<dbReference type="AlphaFoldDB" id="A0AAF0FRB0"/>
<dbReference type="Gene3D" id="1.25.40.10">
    <property type="entry name" value="Tetratricopeptide repeat domain"/>
    <property type="match status" value="1"/>
</dbReference>
<dbReference type="KEGG" id="manq:L1994_09715"/>
<dbReference type="SMART" id="SM00028">
    <property type="entry name" value="TPR"/>
    <property type="match status" value="2"/>
</dbReference>
<dbReference type="GeneID" id="79950675"/>
<dbReference type="Pfam" id="PF13181">
    <property type="entry name" value="TPR_8"/>
    <property type="match status" value="1"/>
</dbReference>
<dbReference type="InterPro" id="IPR019734">
    <property type="entry name" value="TPR_rpt"/>
</dbReference>
<dbReference type="InterPro" id="IPR011990">
    <property type="entry name" value="TPR-like_helical_dom_sf"/>
</dbReference>
<keyword evidence="2" id="KW-1185">Reference proteome</keyword>
<evidence type="ECO:0000313" key="2">
    <source>
        <dbReference type="Proteomes" id="UP001218895"/>
    </source>
</evidence>
<organism evidence="1 2">
    <name type="scientific">Methanomicrobium antiquum</name>
    <dbReference type="NCBI Taxonomy" id="487686"/>
    <lineage>
        <taxon>Archaea</taxon>
        <taxon>Methanobacteriati</taxon>
        <taxon>Methanobacteriota</taxon>
        <taxon>Stenosarchaea group</taxon>
        <taxon>Methanomicrobia</taxon>
        <taxon>Methanomicrobiales</taxon>
        <taxon>Methanomicrobiaceae</taxon>
        <taxon>Methanomicrobium</taxon>
    </lineage>
</organism>
<gene>
    <name evidence="1" type="ORF">L1994_09715</name>
</gene>
<accession>A0AAF0FRB0</accession>
<sequence length="140" mass="15353">MFTAIFFSGCTGRSSEENLKAMAEFATKANASAKHYDNMVESDPGNATAWVIRAMYYNNNFNQYDEALYSVNKALEINPELGLSWHTKGFILLNSGDKTGAALCYENATRYDPSLAGSTPDIDNFKTGGSQFVAVSYKAE</sequence>
<proteinExistence type="predicted"/>
<name>A0AAF0FRB0_9EURY</name>
<dbReference type="Proteomes" id="UP001218895">
    <property type="component" value="Chromosome"/>
</dbReference>
<protein>
    <submittedName>
        <fullName evidence="1">Tetratricopeptide repeat protein</fullName>
    </submittedName>
</protein>
<dbReference type="SUPFAM" id="SSF48452">
    <property type="entry name" value="TPR-like"/>
    <property type="match status" value="1"/>
</dbReference>